<sequence>MRTTNDLTIEDSWYSLHIKILWDNHLKSDLIRSRKKEDRFFYQSTNSDFNQNISSVWGQTDLNSHIKHNNNVCDCLMYMDG</sequence>
<protein>
    <submittedName>
        <fullName evidence="1">Uncharacterized protein</fullName>
    </submittedName>
</protein>
<reference evidence="1 2" key="1">
    <citation type="journal article" date="2018" name="J. Allergy Clin. Immunol.">
        <title>High-quality assembly of Dermatophagoides pteronyssinus genome and transcriptome reveals a wide range of novel allergens.</title>
        <authorList>
            <person name="Liu X.Y."/>
            <person name="Yang K.Y."/>
            <person name="Wang M.Q."/>
            <person name="Kwok J.S."/>
            <person name="Zeng X."/>
            <person name="Yang Z."/>
            <person name="Xiao X.J."/>
            <person name="Lau C.P."/>
            <person name="Li Y."/>
            <person name="Huang Z.M."/>
            <person name="Ba J.G."/>
            <person name="Yim A.K."/>
            <person name="Ouyang C.Y."/>
            <person name="Ngai S.M."/>
            <person name="Chan T.F."/>
            <person name="Leung E.L."/>
            <person name="Liu L."/>
            <person name="Liu Z.G."/>
            <person name="Tsui S.K."/>
        </authorList>
    </citation>
    <scope>NUCLEOTIDE SEQUENCE [LARGE SCALE GENOMIC DNA]</scope>
    <source>
        <strain evidence="1">Derp</strain>
    </source>
</reference>
<proteinExistence type="predicted"/>
<organism evidence="1 2">
    <name type="scientific">Dermatophagoides pteronyssinus</name>
    <name type="common">European house dust mite</name>
    <dbReference type="NCBI Taxonomy" id="6956"/>
    <lineage>
        <taxon>Eukaryota</taxon>
        <taxon>Metazoa</taxon>
        <taxon>Ecdysozoa</taxon>
        <taxon>Arthropoda</taxon>
        <taxon>Chelicerata</taxon>
        <taxon>Arachnida</taxon>
        <taxon>Acari</taxon>
        <taxon>Acariformes</taxon>
        <taxon>Sarcoptiformes</taxon>
        <taxon>Astigmata</taxon>
        <taxon>Psoroptidia</taxon>
        <taxon>Analgoidea</taxon>
        <taxon>Pyroglyphidae</taxon>
        <taxon>Dermatophagoidinae</taxon>
        <taxon>Dermatophagoides</taxon>
    </lineage>
</organism>
<comment type="caution">
    <text evidence="1">The sequence shown here is derived from an EMBL/GenBank/DDBJ whole genome shotgun (WGS) entry which is preliminary data.</text>
</comment>
<evidence type="ECO:0000313" key="1">
    <source>
        <dbReference type="EMBL" id="KAH9425631.1"/>
    </source>
</evidence>
<dbReference type="EMBL" id="NJHN03000017">
    <property type="protein sequence ID" value="KAH9425631.1"/>
    <property type="molecule type" value="Genomic_DNA"/>
</dbReference>
<keyword evidence="2" id="KW-1185">Reference proteome</keyword>
<accession>A0ABQ8JSP9</accession>
<name>A0ABQ8JSP9_DERPT</name>
<dbReference type="Proteomes" id="UP000887458">
    <property type="component" value="Unassembled WGS sequence"/>
</dbReference>
<gene>
    <name evidence="1" type="ORF">DERP_004845</name>
</gene>
<reference evidence="1 2" key="2">
    <citation type="journal article" date="2022" name="Mol. Biol. Evol.">
        <title>Comparative Genomics Reveals Insights into the Divergent Evolution of Astigmatic Mites and Household Pest Adaptations.</title>
        <authorList>
            <person name="Xiong Q."/>
            <person name="Wan A.T."/>
            <person name="Liu X."/>
            <person name="Fung C.S."/>
            <person name="Xiao X."/>
            <person name="Malainual N."/>
            <person name="Hou J."/>
            <person name="Wang L."/>
            <person name="Wang M."/>
            <person name="Yang K.Y."/>
            <person name="Cui Y."/>
            <person name="Leung E.L."/>
            <person name="Nong W."/>
            <person name="Shin S.K."/>
            <person name="Au S.W."/>
            <person name="Jeong K.Y."/>
            <person name="Chew F.T."/>
            <person name="Hui J.H."/>
            <person name="Leung T.F."/>
            <person name="Tungtrongchitr A."/>
            <person name="Zhong N."/>
            <person name="Liu Z."/>
            <person name="Tsui S.K."/>
        </authorList>
    </citation>
    <scope>NUCLEOTIDE SEQUENCE [LARGE SCALE GENOMIC DNA]</scope>
    <source>
        <strain evidence="1">Derp</strain>
    </source>
</reference>
<evidence type="ECO:0000313" key="2">
    <source>
        <dbReference type="Proteomes" id="UP000887458"/>
    </source>
</evidence>